<dbReference type="SMART" id="SM01179">
    <property type="entry name" value="DUF862"/>
    <property type="match status" value="1"/>
</dbReference>
<evidence type="ECO:0000313" key="6">
    <source>
        <dbReference type="Proteomes" id="UP000186817"/>
    </source>
</evidence>
<evidence type="ECO:0000313" key="5">
    <source>
        <dbReference type="EMBL" id="OLQ03172.1"/>
    </source>
</evidence>
<protein>
    <recommendedName>
        <fullName evidence="4">PPPDE domain-containing protein</fullName>
    </recommendedName>
</protein>
<dbReference type="GO" id="GO:0008233">
    <property type="term" value="F:peptidase activity"/>
    <property type="evidence" value="ECO:0007669"/>
    <property type="project" value="UniProtKB-KW"/>
</dbReference>
<name>A0A1Q9E6Y0_SYMMI</name>
<dbReference type="InterPro" id="IPR042266">
    <property type="entry name" value="PPPDE_sf"/>
</dbReference>
<dbReference type="Pfam" id="PF05903">
    <property type="entry name" value="Peptidase_C97"/>
    <property type="match status" value="1"/>
</dbReference>
<organism evidence="5 6">
    <name type="scientific">Symbiodinium microadriaticum</name>
    <name type="common">Dinoflagellate</name>
    <name type="synonym">Zooxanthella microadriatica</name>
    <dbReference type="NCBI Taxonomy" id="2951"/>
    <lineage>
        <taxon>Eukaryota</taxon>
        <taxon>Sar</taxon>
        <taxon>Alveolata</taxon>
        <taxon>Dinophyceae</taxon>
        <taxon>Suessiales</taxon>
        <taxon>Symbiodiniaceae</taxon>
        <taxon>Symbiodinium</taxon>
    </lineage>
</organism>
<evidence type="ECO:0000259" key="4">
    <source>
        <dbReference type="SMART" id="SM01179"/>
    </source>
</evidence>
<evidence type="ECO:0000256" key="1">
    <source>
        <dbReference type="ARBA" id="ARBA00008140"/>
    </source>
</evidence>
<keyword evidence="2" id="KW-0645">Protease</keyword>
<dbReference type="OrthoDB" id="412286at2759"/>
<reference evidence="5 6" key="1">
    <citation type="submission" date="2016-02" db="EMBL/GenBank/DDBJ databases">
        <title>Genome analysis of coral dinoflagellate symbionts highlights evolutionary adaptations to a symbiotic lifestyle.</title>
        <authorList>
            <person name="Aranda M."/>
            <person name="Li Y."/>
            <person name="Liew Y.J."/>
            <person name="Baumgarten S."/>
            <person name="Simakov O."/>
            <person name="Wilson M."/>
            <person name="Piel J."/>
            <person name="Ashoor H."/>
            <person name="Bougouffa S."/>
            <person name="Bajic V.B."/>
            <person name="Ryu T."/>
            <person name="Ravasi T."/>
            <person name="Bayer T."/>
            <person name="Micklem G."/>
            <person name="Kim H."/>
            <person name="Bhak J."/>
            <person name="Lajeunesse T.C."/>
            <person name="Voolstra C.R."/>
        </authorList>
    </citation>
    <scope>NUCLEOTIDE SEQUENCE [LARGE SCALE GENOMIC DNA]</scope>
    <source>
        <strain evidence="5 6">CCMP2467</strain>
    </source>
</reference>
<comment type="similarity">
    <text evidence="1">Belongs to the DeSI family.</text>
</comment>
<feature type="domain" description="PPPDE" evidence="4">
    <location>
        <begin position="121"/>
        <end position="254"/>
    </location>
</feature>
<dbReference type="GO" id="GO:0006508">
    <property type="term" value="P:proteolysis"/>
    <property type="evidence" value="ECO:0007669"/>
    <property type="project" value="UniProtKB-KW"/>
</dbReference>
<evidence type="ECO:0000256" key="3">
    <source>
        <dbReference type="ARBA" id="ARBA00022801"/>
    </source>
</evidence>
<dbReference type="InterPro" id="IPR008580">
    <property type="entry name" value="PPPDE_dom"/>
</dbReference>
<accession>A0A1Q9E6Y0</accession>
<sequence>MKAATSPKRKDSLAKTCPATEALRDWALRRVRQAASGSCQGAFQLLQDHYCHKGLRIAVASLAARLSSSWEGSSMFSRSQKLKSAAVWHSDTSDEFPTIGINLILTMGAAASEPGAAAKGHRVVLAVSSFFGAHDGCWMKDAYHTAVVVDNAEYTFTPSGIMRNVLKGQLDPAGNDGVSYFRGVSTISGPTMVRILLPFFKEGTYDVLKKNCNTFSDCALFCLLGERLPIKYRTIEKVAGVLDDVTGVVQALTMCNYKPNPQARAFEIVPVLKQIDFRTRLSSKSKPLPNASPSRPIIQAVPRYSLQL</sequence>
<keyword evidence="3" id="KW-0378">Hydrolase</keyword>
<dbReference type="EMBL" id="LSRX01000243">
    <property type="protein sequence ID" value="OLQ03172.1"/>
    <property type="molecule type" value="Genomic_DNA"/>
</dbReference>
<gene>
    <name evidence="5" type="ORF">AK812_SmicGene13894</name>
</gene>
<comment type="caution">
    <text evidence="5">The sequence shown here is derived from an EMBL/GenBank/DDBJ whole genome shotgun (WGS) entry which is preliminary data.</text>
</comment>
<keyword evidence="6" id="KW-1185">Reference proteome</keyword>
<dbReference type="AlphaFoldDB" id="A0A1Q9E6Y0"/>
<evidence type="ECO:0000256" key="2">
    <source>
        <dbReference type="ARBA" id="ARBA00022670"/>
    </source>
</evidence>
<proteinExistence type="inferred from homology"/>
<dbReference type="Gene3D" id="3.90.1720.30">
    <property type="entry name" value="PPPDE domains"/>
    <property type="match status" value="1"/>
</dbReference>
<dbReference type="Proteomes" id="UP000186817">
    <property type="component" value="Unassembled WGS sequence"/>
</dbReference>